<dbReference type="RefSeq" id="WP_320506435.1">
    <property type="nucleotide sequence ID" value="NZ_JAXCLW010000001.1"/>
</dbReference>
<dbReference type="Pfam" id="PF13410">
    <property type="entry name" value="GST_C_2"/>
    <property type="match status" value="1"/>
</dbReference>
<dbReference type="SUPFAM" id="SSF47616">
    <property type="entry name" value="GST C-terminal domain-like"/>
    <property type="match status" value="1"/>
</dbReference>
<keyword evidence="3" id="KW-1185">Reference proteome</keyword>
<sequence>MKLRFSTTSPFARKARVVALETGQEAALELVKTVTTDSASGLAQDNPLSKIPVLILDNGEKLYDSPVICEYLDNCHKGAPLFPMAGPRRWTALRRQALADGMMDAAVLRMYERRRPENLRSSDWDAAQKARVTRGLAAFEAEAGQLGEQPDIGNLTVAILLDYLDFRFSDENWRNGHPHLAAWHKSFSARPSLASTRPHD</sequence>
<dbReference type="CDD" id="cd03205">
    <property type="entry name" value="GST_C_6"/>
    <property type="match status" value="1"/>
</dbReference>
<dbReference type="PANTHER" id="PTHR43968:SF6">
    <property type="entry name" value="GLUTATHIONE S-TRANSFERASE OMEGA"/>
    <property type="match status" value="1"/>
</dbReference>
<dbReference type="InterPro" id="IPR004045">
    <property type="entry name" value="Glutathione_S-Trfase_N"/>
</dbReference>
<gene>
    <name evidence="2" type="ORF">SMD27_00790</name>
</gene>
<dbReference type="InterPro" id="IPR036249">
    <property type="entry name" value="Thioredoxin-like_sf"/>
</dbReference>
<evidence type="ECO:0000313" key="3">
    <source>
        <dbReference type="Proteomes" id="UP001279642"/>
    </source>
</evidence>
<protein>
    <submittedName>
        <fullName evidence="2">Glutathione S-transferase</fullName>
    </submittedName>
</protein>
<evidence type="ECO:0000313" key="2">
    <source>
        <dbReference type="EMBL" id="MDY0881367.1"/>
    </source>
</evidence>
<dbReference type="Gene3D" id="1.20.1050.10">
    <property type="match status" value="1"/>
</dbReference>
<feature type="domain" description="GST N-terminal" evidence="1">
    <location>
        <begin position="1"/>
        <end position="80"/>
    </location>
</feature>
<dbReference type="EMBL" id="JAXCLW010000001">
    <property type="protein sequence ID" value="MDY0881367.1"/>
    <property type="molecule type" value="Genomic_DNA"/>
</dbReference>
<dbReference type="Proteomes" id="UP001279642">
    <property type="component" value="Unassembled WGS sequence"/>
</dbReference>
<accession>A0ABU5E515</accession>
<dbReference type="InterPro" id="IPR036282">
    <property type="entry name" value="Glutathione-S-Trfase_C_sf"/>
</dbReference>
<dbReference type="Pfam" id="PF13417">
    <property type="entry name" value="GST_N_3"/>
    <property type="match status" value="1"/>
</dbReference>
<proteinExistence type="predicted"/>
<dbReference type="InterPro" id="IPR050983">
    <property type="entry name" value="GST_Omega/HSP26"/>
</dbReference>
<comment type="caution">
    <text evidence="2">The sequence shown here is derived from an EMBL/GenBank/DDBJ whole genome shotgun (WGS) entry which is preliminary data.</text>
</comment>
<name>A0ABU5E515_9PROT</name>
<reference evidence="2 3" key="1">
    <citation type="journal article" date="2016" name="Antonie Van Leeuwenhoek">
        <title>Dongia soli sp. nov., isolated from soil from Dokdo, Korea.</title>
        <authorList>
            <person name="Kim D.U."/>
            <person name="Lee H."/>
            <person name="Kim H."/>
            <person name="Kim S.G."/>
            <person name="Ka J.O."/>
        </authorList>
    </citation>
    <scope>NUCLEOTIDE SEQUENCE [LARGE SCALE GENOMIC DNA]</scope>
    <source>
        <strain evidence="2 3">D78</strain>
    </source>
</reference>
<dbReference type="SUPFAM" id="SSF52833">
    <property type="entry name" value="Thioredoxin-like"/>
    <property type="match status" value="1"/>
</dbReference>
<evidence type="ECO:0000259" key="1">
    <source>
        <dbReference type="PROSITE" id="PS50404"/>
    </source>
</evidence>
<dbReference type="CDD" id="cd03049">
    <property type="entry name" value="GST_N_3"/>
    <property type="match status" value="1"/>
</dbReference>
<dbReference type="PROSITE" id="PS50404">
    <property type="entry name" value="GST_NTER"/>
    <property type="match status" value="1"/>
</dbReference>
<organism evidence="2 3">
    <name type="scientific">Dongia soli</name>
    <dbReference type="NCBI Taxonomy" id="600628"/>
    <lineage>
        <taxon>Bacteria</taxon>
        <taxon>Pseudomonadati</taxon>
        <taxon>Pseudomonadota</taxon>
        <taxon>Alphaproteobacteria</taxon>
        <taxon>Rhodospirillales</taxon>
        <taxon>Dongiaceae</taxon>
        <taxon>Dongia</taxon>
    </lineage>
</organism>
<dbReference type="PANTHER" id="PTHR43968">
    <property type="match status" value="1"/>
</dbReference>
<dbReference type="Gene3D" id="3.40.30.10">
    <property type="entry name" value="Glutaredoxin"/>
    <property type="match status" value="1"/>
</dbReference>